<feature type="domain" description="AAA+ ATPase" evidence="6">
    <location>
        <begin position="216"/>
        <end position="351"/>
    </location>
</feature>
<dbReference type="SUPFAM" id="SSF52540">
    <property type="entry name" value="P-loop containing nucleoside triphosphate hydrolases"/>
    <property type="match status" value="1"/>
</dbReference>
<name>A0A7S3JV70_9STRA</name>
<keyword evidence="5" id="KW-0472">Membrane</keyword>
<feature type="region of interest" description="Disordered" evidence="4">
    <location>
        <begin position="558"/>
        <end position="601"/>
    </location>
</feature>
<evidence type="ECO:0000256" key="4">
    <source>
        <dbReference type="SAM" id="MobiDB-lite"/>
    </source>
</evidence>
<dbReference type="SMART" id="SM00382">
    <property type="entry name" value="AAA"/>
    <property type="match status" value="1"/>
</dbReference>
<gene>
    <name evidence="7" type="ORF">ALAG00032_LOCUS6723</name>
</gene>
<evidence type="ECO:0000259" key="6">
    <source>
        <dbReference type="SMART" id="SM00382"/>
    </source>
</evidence>
<evidence type="ECO:0000256" key="3">
    <source>
        <dbReference type="ARBA" id="ARBA00022840"/>
    </source>
</evidence>
<feature type="compositionally biased region" description="Low complexity" evidence="4">
    <location>
        <begin position="568"/>
        <end position="582"/>
    </location>
</feature>
<dbReference type="GO" id="GO:0016887">
    <property type="term" value="F:ATP hydrolysis activity"/>
    <property type="evidence" value="ECO:0007669"/>
    <property type="project" value="InterPro"/>
</dbReference>
<dbReference type="GO" id="GO:0005524">
    <property type="term" value="F:ATP binding"/>
    <property type="evidence" value="ECO:0007669"/>
    <property type="project" value="UniProtKB-KW"/>
</dbReference>
<keyword evidence="3" id="KW-0067">ATP-binding</keyword>
<dbReference type="InterPro" id="IPR050773">
    <property type="entry name" value="CbxX/CfxQ_RuBisCO_ESX"/>
</dbReference>
<dbReference type="Gene3D" id="3.40.50.300">
    <property type="entry name" value="P-loop containing nucleotide triphosphate hydrolases"/>
    <property type="match status" value="1"/>
</dbReference>
<dbReference type="InterPro" id="IPR000641">
    <property type="entry name" value="CbxX/CfxQ"/>
</dbReference>
<dbReference type="PRINTS" id="PR00819">
    <property type="entry name" value="CBXCFQXSUPER"/>
</dbReference>
<feature type="compositionally biased region" description="Polar residues" evidence="4">
    <location>
        <begin position="558"/>
        <end position="567"/>
    </location>
</feature>
<evidence type="ECO:0000256" key="1">
    <source>
        <dbReference type="ARBA" id="ARBA00010378"/>
    </source>
</evidence>
<reference evidence="7" key="1">
    <citation type="submission" date="2021-01" db="EMBL/GenBank/DDBJ databases">
        <authorList>
            <person name="Corre E."/>
            <person name="Pelletier E."/>
            <person name="Niang G."/>
            <person name="Scheremetjew M."/>
            <person name="Finn R."/>
            <person name="Kale V."/>
            <person name="Holt S."/>
            <person name="Cochrane G."/>
            <person name="Meng A."/>
            <person name="Brown T."/>
            <person name="Cohen L."/>
        </authorList>
    </citation>
    <scope>NUCLEOTIDE SEQUENCE</scope>
    <source>
        <strain evidence="7">CCMP1510</strain>
    </source>
</reference>
<keyword evidence="5" id="KW-0812">Transmembrane</keyword>
<evidence type="ECO:0000313" key="7">
    <source>
        <dbReference type="EMBL" id="CAE0365979.1"/>
    </source>
</evidence>
<feature type="transmembrane region" description="Helical" evidence="5">
    <location>
        <begin position="45"/>
        <end position="67"/>
    </location>
</feature>
<dbReference type="InterPro" id="IPR027417">
    <property type="entry name" value="P-loop_NTPase"/>
</dbReference>
<protein>
    <recommendedName>
        <fullName evidence="6">AAA+ ATPase domain-containing protein</fullName>
    </recommendedName>
</protein>
<dbReference type="PANTHER" id="PTHR43392:SF2">
    <property type="entry name" value="AAA-TYPE ATPASE FAMILY PROTEIN _ ANKYRIN REPEAT FAMILY PROTEIN"/>
    <property type="match status" value="1"/>
</dbReference>
<dbReference type="CDD" id="cd00009">
    <property type="entry name" value="AAA"/>
    <property type="match status" value="1"/>
</dbReference>
<dbReference type="PANTHER" id="PTHR43392">
    <property type="entry name" value="AAA-TYPE ATPASE FAMILY PROTEIN / ANKYRIN REPEAT FAMILY PROTEIN"/>
    <property type="match status" value="1"/>
</dbReference>
<dbReference type="EMBL" id="HBIJ01009561">
    <property type="protein sequence ID" value="CAE0365979.1"/>
    <property type="molecule type" value="Transcribed_RNA"/>
</dbReference>
<evidence type="ECO:0000256" key="2">
    <source>
        <dbReference type="ARBA" id="ARBA00022741"/>
    </source>
</evidence>
<proteinExistence type="inferred from homology"/>
<dbReference type="AlphaFoldDB" id="A0A7S3JV70"/>
<dbReference type="Gene3D" id="1.10.8.60">
    <property type="match status" value="1"/>
</dbReference>
<dbReference type="InterPro" id="IPR003593">
    <property type="entry name" value="AAA+_ATPase"/>
</dbReference>
<comment type="similarity">
    <text evidence="1">Belongs to the CbxX/CfxQ family.</text>
</comment>
<sequence>MVLLSALDNELEVKTYHVEDEEDEEKSNTTSSVIKIYNEMDNDDAASLIAFFIFLFLILMIALCIYYGSGLRLWYRQTFWFPFRRLCCEGEQRRLWELHKKAVIRGDESRRNIEEQQLLARDESESVSSNPAHFRVELVATTDQDTGSSNSIQDIDDDPLEAQLDMLVGLEPLKEEIRALRRSLVVEQQRRRILLGTDNKNRRNNKPRSNNVIRGHAPHFIFRGSPGTGKTLCARLLSRLLKELGYVHGDIVEVQRADLVAGYVGQTALKTRAVINRAKGGVLFIDEAYSLAPRGAGGAGRDFGAEAVQEIMRDLTSGDPVVILAGYPREMEHFLRVNPGLSRRFQVRFAFPDYSTEQLAAIFVKIAARHGYRLSRDASPTAIKNLIDSHFDARLCVKWNGGLPEGLFKRAKDALARRLNVLTMSADAALTLTLDDIAIGARILKSTLGDEGPISSQQFPTTGNNILEMMSSVPNNQEEEDDDDDMYGDDDNDVTTNLLHVSNQQNATRGNTPLPRGGGGIEGLLANLLRPDNQTALASLNTLLPRVSALESTVSRLEKSASSTDAPSSFNNSATTTNTNSSGGDDDRTAIHHNNPWEHVV</sequence>
<dbReference type="Pfam" id="PF00004">
    <property type="entry name" value="AAA"/>
    <property type="match status" value="1"/>
</dbReference>
<organism evidence="7">
    <name type="scientific">Aureoumbra lagunensis</name>
    <dbReference type="NCBI Taxonomy" id="44058"/>
    <lineage>
        <taxon>Eukaryota</taxon>
        <taxon>Sar</taxon>
        <taxon>Stramenopiles</taxon>
        <taxon>Ochrophyta</taxon>
        <taxon>Pelagophyceae</taxon>
        <taxon>Pelagomonadales</taxon>
        <taxon>Aureoumbra</taxon>
    </lineage>
</organism>
<dbReference type="FunFam" id="3.40.50.300:FF:000216">
    <property type="entry name" value="Type VII secretion ATPase EccA"/>
    <property type="match status" value="1"/>
</dbReference>
<keyword evidence="5" id="KW-1133">Transmembrane helix</keyword>
<accession>A0A7S3JV70</accession>
<evidence type="ECO:0000256" key="5">
    <source>
        <dbReference type="SAM" id="Phobius"/>
    </source>
</evidence>
<dbReference type="InterPro" id="IPR003959">
    <property type="entry name" value="ATPase_AAA_core"/>
</dbReference>
<keyword evidence="2" id="KW-0547">Nucleotide-binding</keyword>